<dbReference type="InterPro" id="IPR024932">
    <property type="entry name" value="ApbE"/>
</dbReference>
<keyword evidence="5 10" id="KW-0479">Metal-binding</keyword>
<organism evidence="13 14">
    <name type="scientific">Brevibacillus laterosporus LMG 15441</name>
    <dbReference type="NCBI Taxonomy" id="1042163"/>
    <lineage>
        <taxon>Bacteria</taxon>
        <taxon>Bacillati</taxon>
        <taxon>Bacillota</taxon>
        <taxon>Bacilli</taxon>
        <taxon>Bacillales</taxon>
        <taxon>Paenibacillaceae</taxon>
        <taxon>Brevibacillus</taxon>
    </lineage>
</organism>
<proteinExistence type="inferred from homology"/>
<dbReference type="GO" id="GO:0046872">
    <property type="term" value="F:metal ion binding"/>
    <property type="evidence" value="ECO:0007669"/>
    <property type="project" value="UniProtKB-UniRule"/>
</dbReference>
<evidence type="ECO:0000313" key="14">
    <source>
        <dbReference type="Proteomes" id="UP000005850"/>
    </source>
</evidence>
<evidence type="ECO:0000256" key="4">
    <source>
        <dbReference type="ARBA" id="ARBA00022679"/>
    </source>
</evidence>
<protein>
    <recommendedName>
        <fullName evidence="2 10">FAD:protein FMN transferase</fullName>
        <ecNumber evidence="1 10">2.7.1.180</ecNumber>
    </recommendedName>
    <alternativeName>
        <fullName evidence="8 10">Flavin transferase</fullName>
    </alternativeName>
</protein>
<evidence type="ECO:0000313" key="13">
    <source>
        <dbReference type="EMBL" id="AIG25421.1"/>
    </source>
</evidence>
<keyword evidence="14" id="KW-1185">Reference proteome</keyword>
<evidence type="ECO:0000256" key="1">
    <source>
        <dbReference type="ARBA" id="ARBA00011955"/>
    </source>
</evidence>
<reference evidence="13 14" key="1">
    <citation type="journal article" date="2011" name="J. Bacteriol.">
        <title>Genome sequence of Brevibacillus laterosporus LMG 15441, a pathogen of invertebrates.</title>
        <authorList>
            <person name="Djukic M."/>
            <person name="Poehlein A."/>
            <person name="Thurmer A."/>
            <person name="Daniel R."/>
        </authorList>
    </citation>
    <scope>NUCLEOTIDE SEQUENCE [LARGE SCALE GENOMIC DNA]</scope>
    <source>
        <strain evidence="13 14">LMG 15441</strain>
    </source>
</reference>
<sequence>MKPKFALLFFLLFSLIVNGCVSKPDEEIVKNAIQPHSESFFIYDTIVTVRVYDDQVTDKHFKDLEARMKEIEFHLSRTLQGSEVYRINEQAGKQAVPVSEETYGVIKKAVKFAELSEGKFDPAIGPLVSLWNIGQDNAKVPSEEKLKEALQVIDYHQIVLDDAKRTVFLKQPGMAIDLGGIGKGYAADQIAAYLTEKGFNSAIIDLGGNILALGKKPDGKDWVIGIQDPDRNRGNQLGKLKVINKTVVTSGIYERYFEENGKHYHHILNPATGFPVDNHLFSVSVITNESADADALSTTGFALGLEKGMSFMESLPHVEAIFITKDKNVYITSGLKGNWELTNEQYKMAN</sequence>
<dbReference type="InterPro" id="IPR003374">
    <property type="entry name" value="ApbE-like_sf"/>
</dbReference>
<dbReference type="PANTHER" id="PTHR30040:SF2">
    <property type="entry name" value="FAD:PROTEIN FMN TRANSFERASE"/>
    <property type="match status" value="1"/>
</dbReference>
<evidence type="ECO:0000256" key="5">
    <source>
        <dbReference type="ARBA" id="ARBA00022723"/>
    </source>
</evidence>
<evidence type="ECO:0000256" key="7">
    <source>
        <dbReference type="ARBA" id="ARBA00022842"/>
    </source>
</evidence>
<dbReference type="EMBL" id="CP007806">
    <property type="protein sequence ID" value="AIG25421.1"/>
    <property type="molecule type" value="Genomic_DNA"/>
</dbReference>
<dbReference type="KEGG" id="blr:BRLA_c010810"/>
<accession>A0A075R1X4</accession>
<feature type="binding site" evidence="11">
    <location>
        <position position="298"/>
    </location>
    <ligand>
        <name>Mg(2+)</name>
        <dbReference type="ChEBI" id="CHEBI:18420"/>
    </ligand>
</feature>
<feature type="binding site" evidence="11">
    <location>
        <position position="294"/>
    </location>
    <ligand>
        <name>Mg(2+)</name>
        <dbReference type="ChEBI" id="CHEBI:18420"/>
    </ligand>
</feature>
<evidence type="ECO:0000256" key="3">
    <source>
        <dbReference type="ARBA" id="ARBA00022630"/>
    </source>
</evidence>
<dbReference type="eggNOG" id="COG1477">
    <property type="taxonomic scope" value="Bacteria"/>
</dbReference>
<keyword evidence="7 10" id="KW-0460">Magnesium</keyword>
<keyword evidence="3 10" id="KW-0285">Flavoprotein</keyword>
<dbReference type="STRING" id="1042163.BRLA_c010810"/>
<dbReference type="PIRSF" id="PIRSF006268">
    <property type="entry name" value="ApbE"/>
    <property type="match status" value="1"/>
</dbReference>
<keyword evidence="12" id="KW-0732">Signal</keyword>
<dbReference type="Gene3D" id="3.10.520.10">
    <property type="entry name" value="ApbE-like domains"/>
    <property type="match status" value="1"/>
</dbReference>
<feature type="signal peptide" evidence="12">
    <location>
        <begin position="1"/>
        <end position="19"/>
    </location>
</feature>
<gene>
    <name evidence="13" type="primary">apbE</name>
    <name evidence="13" type="ORF">BRLA_c010810</name>
</gene>
<evidence type="ECO:0000256" key="9">
    <source>
        <dbReference type="ARBA" id="ARBA00048540"/>
    </source>
</evidence>
<dbReference type="EC" id="2.7.1.180" evidence="1 10"/>
<dbReference type="GO" id="GO:0016740">
    <property type="term" value="F:transferase activity"/>
    <property type="evidence" value="ECO:0007669"/>
    <property type="project" value="UniProtKB-UniRule"/>
</dbReference>
<evidence type="ECO:0000256" key="6">
    <source>
        <dbReference type="ARBA" id="ARBA00022827"/>
    </source>
</evidence>
<keyword evidence="6 10" id="KW-0274">FAD</keyword>
<dbReference type="SUPFAM" id="SSF143631">
    <property type="entry name" value="ApbE-like"/>
    <property type="match status" value="1"/>
</dbReference>
<evidence type="ECO:0000256" key="8">
    <source>
        <dbReference type="ARBA" id="ARBA00031306"/>
    </source>
</evidence>
<dbReference type="Proteomes" id="UP000005850">
    <property type="component" value="Chromosome"/>
</dbReference>
<name>A0A075R1X4_BRELA</name>
<feature type="chain" id="PRO_5039937770" description="FAD:protein FMN transferase" evidence="12">
    <location>
        <begin position="20"/>
        <end position="350"/>
    </location>
</feature>
<dbReference type="PANTHER" id="PTHR30040">
    <property type="entry name" value="THIAMINE BIOSYNTHESIS LIPOPROTEIN APBE"/>
    <property type="match status" value="1"/>
</dbReference>
<feature type="binding site" evidence="11">
    <location>
        <position position="180"/>
    </location>
    <ligand>
        <name>Mg(2+)</name>
        <dbReference type="ChEBI" id="CHEBI:18420"/>
    </ligand>
</feature>
<evidence type="ECO:0000256" key="10">
    <source>
        <dbReference type="PIRNR" id="PIRNR006268"/>
    </source>
</evidence>
<comment type="cofactor">
    <cofactor evidence="11">
        <name>Mg(2+)</name>
        <dbReference type="ChEBI" id="CHEBI:18420"/>
    </cofactor>
    <cofactor evidence="11">
        <name>Mn(2+)</name>
        <dbReference type="ChEBI" id="CHEBI:29035"/>
    </cofactor>
    <text evidence="11">Magnesium. Can also use manganese.</text>
</comment>
<dbReference type="RefSeq" id="WP_003335046.1">
    <property type="nucleotide sequence ID" value="NZ_CP007806.1"/>
</dbReference>
<comment type="catalytic activity">
    <reaction evidence="9 10">
        <text>L-threonyl-[protein] + FAD = FMN-L-threonyl-[protein] + AMP + H(+)</text>
        <dbReference type="Rhea" id="RHEA:36847"/>
        <dbReference type="Rhea" id="RHEA-COMP:11060"/>
        <dbReference type="Rhea" id="RHEA-COMP:11061"/>
        <dbReference type="ChEBI" id="CHEBI:15378"/>
        <dbReference type="ChEBI" id="CHEBI:30013"/>
        <dbReference type="ChEBI" id="CHEBI:57692"/>
        <dbReference type="ChEBI" id="CHEBI:74257"/>
        <dbReference type="ChEBI" id="CHEBI:456215"/>
        <dbReference type="EC" id="2.7.1.180"/>
    </reaction>
</comment>
<dbReference type="Pfam" id="PF02424">
    <property type="entry name" value="ApbE"/>
    <property type="match status" value="1"/>
</dbReference>
<dbReference type="HOGENOM" id="CLU_044403_1_0_9"/>
<evidence type="ECO:0000256" key="11">
    <source>
        <dbReference type="PIRSR" id="PIRSR006268-2"/>
    </source>
</evidence>
<keyword evidence="13" id="KW-0449">Lipoprotein</keyword>
<dbReference type="AlphaFoldDB" id="A0A075R1X4"/>
<evidence type="ECO:0000256" key="2">
    <source>
        <dbReference type="ARBA" id="ARBA00016337"/>
    </source>
</evidence>
<evidence type="ECO:0000256" key="12">
    <source>
        <dbReference type="SAM" id="SignalP"/>
    </source>
</evidence>
<keyword evidence="4 10" id="KW-0808">Transferase</keyword>
<comment type="similarity">
    <text evidence="10">Belongs to the ApbE family.</text>
</comment>